<dbReference type="InterPro" id="IPR047057">
    <property type="entry name" value="MerR_fam"/>
</dbReference>
<evidence type="ECO:0000256" key="1">
    <source>
        <dbReference type="ARBA" id="ARBA00023015"/>
    </source>
</evidence>
<dbReference type="RefSeq" id="WP_218323126.1">
    <property type="nucleotide sequence ID" value="NZ_JAEEGC010000153.1"/>
</dbReference>
<protein>
    <submittedName>
        <fullName evidence="4">MerR family transcriptional regulator</fullName>
    </submittedName>
</protein>
<sequence>MTNLYTIGEVARFLKISAKTLRHYDELNLLKPSYISPDTKYRYFSYDQFFIIDVIRYLNKTLCIPLEDVKKLLNEDKDNSKLLTLLELHTEQLDQKIAALEYSKQLTNTLIADIKNQKRYPKKIEIYEQYLMSRTLYYIELDTSIYDIDKYVTRNISNIINIDSKENNSMCLMFSLPEYEKTQNLHVKGFGIFSDKKIPGLKSKTLREGRYITQAFAYSEENTMLAIRDITRYANIKDIKIDDTAFLISKMVDLSVSSKYDYFMELQIMHVIK</sequence>
<dbReference type="GO" id="GO:0003677">
    <property type="term" value="F:DNA binding"/>
    <property type="evidence" value="ECO:0007669"/>
    <property type="project" value="InterPro"/>
</dbReference>
<evidence type="ECO:0000313" key="4">
    <source>
        <dbReference type="EMBL" id="MBV7276080.1"/>
    </source>
</evidence>
<keyword evidence="2" id="KW-0804">Transcription</keyword>
<evidence type="ECO:0000313" key="5">
    <source>
        <dbReference type="Proteomes" id="UP000694308"/>
    </source>
</evidence>
<reference evidence="4" key="1">
    <citation type="submission" date="2020-12" db="EMBL/GenBank/DDBJ databases">
        <title>Clostridium thailandense sp. nov., a novel acetogenic bacterium isolated from peat land soil in Thailand.</title>
        <authorList>
            <person name="Chaikitkaew S."/>
            <person name="Birkeland N.K."/>
        </authorList>
    </citation>
    <scope>NUCLEOTIDE SEQUENCE</scope>
    <source>
        <strain evidence="4">PL3</strain>
    </source>
</reference>
<feature type="domain" description="HTH merR-type" evidence="3">
    <location>
        <begin position="4"/>
        <end position="75"/>
    </location>
</feature>
<dbReference type="PANTHER" id="PTHR30204:SF69">
    <property type="entry name" value="MERR-FAMILY TRANSCRIPTIONAL REGULATOR"/>
    <property type="match status" value="1"/>
</dbReference>
<accession>A0A949WT99</accession>
<keyword evidence="5" id="KW-1185">Reference proteome</keyword>
<dbReference type="EMBL" id="JAEEGC010000153">
    <property type="protein sequence ID" value="MBV7276080.1"/>
    <property type="molecule type" value="Genomic_DNA"/>
</dbReference>
<organism evidence="4 5">
    <name type="scientific">Clostridium thailandense</name>
    <dbReference type="NCBI Taxonomy" id="2794346"/>
    <lineage>
        <taxon>Bacteria</taxon>
        <taxon>Bacillati</taxon>
        <taxon>Bacillota</taxon>
        <taxon>Clostridia</taxon>
        <taxon>Eubacteriales</taxon>
        <taxon>Clostridiaceae</taxon>
        <taxon>Clostridium</taxon>
    </lineage>
</organism>
<dbReference type="InterPro" id="IPR000551">
    <property type="entry name" value="MerR-type_HTH_dom"/>
</dbReference>
<name>A0A949WT99_9CLOT</name>
<comment type="caution">
    <text evidence="4">The sequence shown here is derived from an EMBL/GenBank/DDBJ whole genome shotgun (WGS) entry which is preliminary data.</text>
</comment>
<dbReference type="Pfam" id="PF13411">
    <property type="entry name" value="MerR_1"/>
    <property type="match status" value="1"/>
</dbReference>
<keyword evidence="1" id="KW-0805">Transcription regulation</keyword>
<dbReference type="AlphaFoldDB" id="A0A949WT99"/>
<evidence type="ECO:0000259" key="3">
    <source>
        <dbReference type="PROSITE" id="PS50937"/>
    </source>
</evidence>
<dbReference type="PANTHER" id="PTHR30204">
    <property type="entry name" value="REDOX-CYCLING DRUG-SENSING TRANSCRIPTIONAL ACTIVATOR SOXR"/>
    <property type="match status" value="1"/>
</dbReference>
<proteinExistence type="predicted"/>
<dbReference type="Proteomes" id="UP000694308">
    <property type="component" value="Unassembled WGS sequence"/>
</dbReference>
<dbReference type="SMART" id="SM00422">
    <property type="entry name" value="HTH_MERR"/>
    <property type="match status" value="1"/>
</dbReference>
<evidence type="ECO:0000256" key="2">
    <source>
        <dbReference type="ARBA" id="ARBA00023163"/>
    </source>
</evidence>
<gene>
    <name evidence="4" type="ORF">I6U48_24630</name>
</gene>
<dbReference type="GO" id="GO:0003700">
    <property type="term" value="F:DNA-binding transcription factor activity"/>
    <property type="evidence" value="ECO:0007669"/>
    <property type="project" value="InterPro"/>
</dbReference>
<dbReference type="PROSITE" id="PS50937">
    <property type="entry name" value="HTH_MERR_2"/>
    <property type="match status" value="1"/>
</dbReference>